<keyword evidence="4 8" id="KW-0378">Hydrolase</keyword>
<evidence type="ECO:0000256" key="1">
    <source>
        <dbReference type="ARBA" id="ARBA00008136"/>
    </source>
</evidence>
<evidence type="ECO:0000313" key="10">
    <source>
        <dbReference type="Proteomes" id="UP001598130"/>
    </source>
</evidence>
<sequence>MCNRYGFKHPAHQLAEEFSENGLPVIWTDGLVPNLAEQPQIRPTNKAPVLRPVDPANPAAGVQLAQLRWGLVPWFHKKTVKEQKMLGTNARCETVADLASFKQAYAKRRCLVPATAFYEWSGPKGDKTMWEFTKVGEPLFCFAGLWDRANCADGEVESFTILTTTPGPEAAEVHDRQPVILDRSEWATWLDLSKDVQPLLRPSSKGVLQARQFSEAAA</sequence>
<keyword evidence="6" id="KW-0238">DNA-binding</keyword>
<comment type="similarity">
    <text evidence="1 8">Belongs to the SOS response-associated peptidase family.</text>
</comment>
<evidence type="ECO:0000256" key="2">
    <source>
        <dbReference type="ARBA" id="ARBA00022670"/>
    </source>
</evidence>
<name>A0ABW6CN30_9CAUL</name>
<evidence type="ECO:0000313" key="9">
    <source>
        <dbReference type="EMBL" id="MFD3263317.1"/>
    </source>
</evidence>
<gene>
    <name evidence="9" type="ORF">OCL97_04960</name>
</gene>
<dbReference type="PANTHER" id="PTHR13604:SF0">
    <property type="entry name" value="ABASIC SITE PROCESSING PROTEIN HMCES"/>
    <property type="match status" value="1"/>
</dbReference>
<dbReference type="Pfam" id="PF02586">
    <property type="entry name" value="SRAP"/>
    <property type="match status" value="1"/>
</dbReference>
<dbReference type="PANTHER" id="PTHR13604">
    <property type="entry name" value="DC12-RELATED"/>
    <property type="match status" value="1"/>
</dbReference>
<dbReference type="SUPFAM" id="SSF143081">
    <property type="entry name" value="BB1717-like"/>
    <property type="match status" value="1"/>
</dbReference>
<evidence type="ECO:0000256" key="4">
    <source>
        <dbReference type="ARBA" id="ARBA00022801"/>
    </source>
</evidence>
<dbReference type="Proteomes" id="UP001598130">
    <property type="component" value="Unassembled WGS sequence"/>
</dbReference>
<keyword evidence="10" id="KW-1185">Reference proteome</keyword>
<dbReference type="InterPro" id="IPR003738">
    <property type="entry name" value="SRAP"/>
</dbReference>
<evidence type="ECO:0000256" key="8">
    <source>
        <dbReference type="RuleBase" id="RU364100"/>
    </source>
</evidence>
<evidence type="ECO:0000256" key="3">
    <source>
        <dbReference type="ARBA" id="ARBA00022763"/>
    </source>
</evidence>
<keyword evidence="5" id="KW-0190">Covalent protein-DNA linkage</keyword>
<evidence type="ECO:0000256" key="7">
    <source>
        <dbReference type="ARBA" id="ARBA00023239"/>
    </source>
</evidence>
<accession>A0ABW6CN30</accession>
<keyword evidence="3" id="KW-0227">DNA damage</keyword>
<comment type="caution">
    <text evidence="9">The sequence shown here is derived from an EMBL/GenBank/DDBJ whole genome shotgun (WGS) entry which is preliminary data.</text>
</comment>
<dbReference type="InterPro" id="IPR036590">
    <property type="entry name" value="SRAP-like"/>
</dbReference>
<dbReference type="EC" id="3.4.-.-" evidence="8"/>
<protein>
    <recommendedName>
        <fullName evidence="8">Abasic site processing protein</fullName>
        <ecNumber evidence="8">3.4.-.-</ecNumber>
    </recommendedName>
</protein>
<dbReference type="EMBL" id="JAOTJD010000006">
    <property type="protein sequence ID" value="MFD3263317.1"/>
    <property type="molecule type" value="Genomic_DNA"/>
</dbReference>
<keyword evidence="2 8" id="KW-0645">Protease</keyword>
<evidence type="ECO:0000256" key="5">
    <source>
        <dbReference type="ARBA" id="ARBA00023124"/>
    </source>
</evidence>
<proteinExistence type="inferred from homology"/>
<keyword evidence="7" id="KW-0456">Lyase</keyword>
<organism evidence="9 10">
    <name type="scientific">Phenylobacterium ferrooxidans</name>
    <dbReference type="NCBI Taxonomy" id="2982689"/>
    <lineage>
        <taxon>Bacteria</taxon>
        <taxon>Pseudomonadati</taxon>
        <taxon>Pseudomonadota</taxon>
        <taxon>Alphaproteobacteria</taxon>
        <taxon>Caulobacterales</taxon>
        <taxon>Caulobacteraceae</taxon>
        <taxon>Phenylobacterium</taxon>
    </lineage>
</organism>
<dbReference type="RefSeq" id="WP_377368125.1">
    <property type="nucleotide sequence ID" value="NZ_JAOTJD010000006.1"/>
</dbReference>
<evidence type="ECO:0000256" key="6">
    <source>
        <dbReference type="ARBA" id="ARBA00023125"/>
    </source>
</evidence>
<dbReference type="Gene3D" id="3.90.1680.10">
    <property type="entry name" value="SOS response associated peptidase-like"/>
    <property type="match status" value="1"/>
</dbReference>
<reference evidence="9 10" key="1">
    <citation type="submission" date="2022-09" db="EMBL/GenBank/DDBJ databases">
        <title>New species of Phenylobacterium.</title>
        <authorList>
            <person name="Mieszkin S."/>
        </authorList>
    </citation>
    <scope>NUCLEOTIDE SEQUENCE [LARGE SCALE GENOMIC DNA]</scope>
    <source>
        <strain evidence="9 10">HK31-G</strain>
    </source>
</reference>